<organism evidence="2 3">
    <name type="scientific">Thalassotalea mangrovi</name>
    <dbReference type="NCBI Taxonomy" id="2572245"/>
    <lineage>
        <taxon>Bacteria</taxon>
        <taxon>Pseudomonadati</taxon>
        <taxon>Pseudomonadota</taxon>
        <taxon>Gammaproteobacteria</taxon>
        <taxon>Alteromonadales</taxon>
        <taxon>Colwelliaceae</taxon>
        <taxon>Thalassotalea</taxon>
    </lineage>
</organism>
<feature type="region of interest" description="Disordered" evidence="1">
    <location>
        <begin position="45"/>
        <end position="97"/>
    </location>
</feature>
<dbReference type="InterPro" id="IPR011050">
    <property type="entry name" value="Pectin_lyase_fold/virulence"/>
</dbReference>
<name>A0A4U1B2E4_9GAMM</name>
<dbReference type="InterPro" id="IPR012334">
    <property type="entry name" value="Pectin_lyas_fold"/>
</dbReference>
<keyword evidence="3" id="KW-1185">Reference proteome</keyword>
<evidence type="ECO:0000313" key="3">
    <source>
        <dbReference type="Proteomes" id="UP000307999"/>
    </source>
</evidence>
<feature type="non-terminal residue" evidence="2">
    <location>
        <position position="200"/>
    </location>
</feature>
<sequence>MNSTKAIIMIINSRFSHTILKALPVRTALLLLFTILATGCGGSVGTEHEAELPVTPAPDGNDGSNDDNDSDYDGPDYGFHDGSGTYTQNPRPQPLPVIDSDFYTEPVSFNVTRNLVTDYQVNNTDMGDDTAVLQQALDQISAEFNGGKLVIPAGDYYLRSLHLRSNVHLEIDEGATFYMAAGGGYNVWMFEMGNGSQGKA</sequence>
<evidence type="ECO:0000256" key="1">
    <source>
        <dbReference type="SAM" id="MobiDB-lite"/>
    </source>
</evidence>
<protein>
    <recommendedName>
        <fullName evidence="4">Pectate lyase superfamily protein domain-containing protein</fullName>
    </recommendedName>
</protein>
<dbReference type="SUPFAM" id="SSF51126">
    <property type="entry name" value="Pectin lyase-like"/>
    <property type="match status" value="1"/>
</dbReference>
<reference evidence="2 3" key="1">
    <citation type="submission" date="2019-04" db="EMBL/GenBank/DDBJ databases">
        <title>Thalassotalea guangxiensis sp. nov., isolated from sediment of the coastal wetland.</title>
        <authorList>
            <person name="Zheng S."/>
            <person name="Zhang D."/>
        </authorList>
    </citation>
    <scope>NUCLEOTIDE SEQUENCE [LARGE SCALE GENOMIC DNA]</scope>
    <source>
        <strain evidence="2 3">ZS-4</strain>
    </source>
</reference>
<accession>A0A4U1B2E4</accession>
<evidence type="ECO:0008006" key="4">
    <source>
        <dbReference type="Google" id="ProtNLM"/>
    </source>
</evidence>
<dbReference type="Proteomes" id="UP000307999">
    <property type="component" value="Unassembled WGS sequence"/>
</dbReference>
<dbReference type="Gene3D" id="2.160.20.10">
    <property type="entry name" value="Single-stranded right-handed beta-helix, Pectin lyase-like"/>
    <property type="match status" value="1"/>
</dbReference>
<dbReference type="AlphaFoldDB" id="A0A4U1B2E4"/>
<evidence type="ECO:0000313" key="2">
    <source>
        <dbReference type="EMBL" id="TKB43584.1"/>
    </source>
</evidence>
<gene>
    <name evidence="2" type="ORF">E8M12_14515</name>
</gene>
<dbReference type="EMBL" id="SWDB01000036">
    <property type="protein sequence ID" value="TKB43584.1"/>
    <property type="molecule type" value="Genomic_DNA"/>
</dbReference>
<feature type="compositionally biased region" description="Acidic residues" evidence="1">
    <location>
        <begin position="64"/>
        <end position="74"/>
    </location>
</feature>
<comment type="caution">
    <text evidence="2">The sequence shown here is derived from an EMBL/GenBank/DDBJ whole genome shotgun (WGS) entry which is preliminary data.</text>
</comment>
<proteinExistence type="predicted"/>